<name>A0ACA9RBL1_9GLOM</name>
<sequence>EDLIIPLEELEPLETLYISNSSLQLTQYSNPTNITYLEDSSFSEGSILYQLPINTSPPESVVLNPNFSAPHESFGFETDQILDQIDIEANPTEETTFIKIEIPKEDPDQSLEIIEEIYLEVKKGTEDIFKIIIVMTEADLEIIITMIEADLK</sequence>
<protein>
    <submittedName>
        <fullName evidence="1">11241_t:CDS:1</fullName>
    </submittedName>
</protein>
<reference evidence="1" key="1">
    <citation type="submission" date="2021-06" db="EMBL/GenBank/DDBJ databases">
        <authorList>
            <person name="Kallberg Y."/>
            <person name="Tangrot J."/>
            <person name="Rosling A."/>
        </authorList>
    </citation>
    <scope>NUCLEOTIDE SEQUENCE</scope>
    <source>
        <strain evidence="1">MA461A</strain>
    </source>
</reference>
<feature type="non-terminal residue" evidence="1">
    <location>
        <position position="152"/>
    </location>
</feature>
<feature type="non-terminal residue" evidence="1">
    <location>
        <position position="1"/>
    </location>
</feature>
<keyword evidence="2" id="KW-1185">Reference proteome</keyword>
<gene>
    <name evidence="1" type="ORF">RPERSI_LOCUS18139</name>
</gene>
<dbReference type="EMBL" id="CAJVQC010047567">
    <property type="protein sequence ID" value="CAG8784918.1"/>
    <property type="molecule type" value="Genomic_DNA"/>
</dbReference>
<accession>A0ACA9RBL1</accession>
<evidence type="ECO:0000313" key="2">
    <source>
        <dbReference type="Proteomes" id="UP000789920"/>
    </source>
</evidence>
<comment type="caution">
    <text evidence="1">The sequence shown here is derived from an EMBL/GenBank/DDBJ whole genome shotgun (WGS) entry which is preliminary data.</text>
</comment>
<dbReference type="Proteomes" id="UP000789920">
    <property type="component" value="Unassembled WGS sequence"/>
</dbReference>
<proteinExistence type="predicted"/>
<evidence type="ECO:0000313" key="1">
    <source>
        <dbReference type="EMBL" id="CAG8784918.1"/>
    </source>
</evidence>
<organism evidence="1 2">
    <name type="scientific">Racocetra persica</name>
    <dbReference type="NCBI Taxonomy" id="160502"/>
    <lineage>
        <taxon>Eukaryota</taxon>
        <taxon>Fungi</taxon>
        <taxon>Fungi incertae sedis</taxon>
        <taxon>Mucoromycota</taxon>
        <taxon>Glomeromycotina</taxon>
        <taxon>Glomeromycetes</taxon>
        <taxon>Diversisporales</taxon>
        <taxon>Gigasporaceae</taxon>
        <taxon>Racocetra</taxon>
    </lineage>
</organism>